<name>I8XX65_9BACE</name>
<dbReference type="AlphaFoldDB" id="I8XX65"/>
<dbReference type="PATRIC" id="fig|997884.3.peg.375"/>
<evidence type="ECO:0000313" key="1">
    <source>
        <dbReference type="EMBL" id="EIY54642.1"/>
    </source>
</evidence>
<keyword evidence="2" id="KW-1185">Reference proteome</keyword>
<gene>
    <name evidence="1" type="ORF">HMPREF1068_00355</name>
</gene>
<dbReference type="HOGENOM" id="CLU_3180274_0_0_10"/>
<dbReference type="STRING" id="997884.HMPREF1068_00355"/>
<dbReference type="Proteomes" id="UP000003089">
    <property type="component" value="Unassembled WGS sequence"/>
</dbReference>
<comment type="caution">
    <text evidence="1">The sequence shown here is derived from an EMBL/GenBank/DDBJ whole genome shotgun (WGS) entry which is preliminary data.</text>
</comment>
<reference evidence="1 2" key="1">
    <citation type="submission" date="2012-02" db="EMBL/GenBank/DDBJ databases">
        <title>The Genome Sequence of Bacteroides nordii CL02T12C05.</title>
        <authorList>
            <consortium name="The Broad Institute Genome Sequencing Platform"/>
            <person name="Earl A."/>
            <person name="Ward D."/>
            <person name="Feldgarden M."/>
            <person name="Gevers D."/>
            <person name="Zitomersky N.L."/>
            <person name="Coyne M.J."/>
            <person name="Comstock L.E."/>
            <person name="Young S.K."/>
            <person name="Zeng Q."/>
            <person name="Gargeya S."/>
            <person name="Fitzgerald M."/>
            <person name="Haas B."/>
            <person name="Abouelleil A."/>
            <person name="Alvarado L."/>
            <person name="Arachchi H.M."/>
            <person name="Berlin A."/>
            <person name="Chapman S.B."/>
            <person name="Gearin G."/>
            <person name="Goldberg J."/>
            <person name="Griggs A."/>
            <person name="Gujja S."/>
            <person name="Hansen M."/>
            <person name="Heiman D."/>
            <person name="Howarth C."/>
            <person name="Larimer J."/>
            <person name="Lui A."/>
            <person name="MacDonald P.J.P."/>
            <person name="McCowen C."/>
            <person name="Montmayeur A."/>
            <person name="Murphy C."/>
            <person name="Neiman D."/>
            <person name="Pearson M."/>
            <person name="Priest M."/>
            <person name="Roberts A."/>
            <person name="Saif S."/>
            <person name="Shea T."/>
            <person name="Sisk P."/>
            <person name="Stolte C."/>
            <person name="Sykes S."/>
            <person name="Wortman J."/>
            <person name="Nusbaum C."/>
            <person name="Birren B."/>
        </authorList>
    </citation>
    <scope>NUCLEOTIDE SEQUENCE [LARGE SCALE GENOMIC DNA]</scope>
    <source>
        <strain evidence="1 2">CL02T12C05</strain>
    </source>
</reference>
<evidence type="ECO:0000313" key="2">
    <source>
        <dbReference type="Proteomes" id="UP000003089"/>
    </source>
</evidence>
<organism evidence="1 2">
    <name type="scientific">Bacteroides nordii CL02T12C05</name>
    <dbReference type="NCBI Taxonomy" id="997884"/>
    <lineage>
        <taxon>Bacteria</taxon>
        <taxon>Pseudomonadati</taxon>
        <taxon>Bacteroidota</taxon>
        <taxon>Bacteroidia</taxon>
        <taxon>Bacteroidales</taxon>
        <taxon>Bacteroidaceae</taxon>
        <taxon>Bacteroides</taxon>
    </lineage>
</organism>
<accession>I8XX65</accession>
<protein>
    <submittedName>
        <fullName evidence="1">Uncharacterized protein</fullName>
    </submittedName>
</protein>
<sequence>MLYFYVSLPCKTAVLCSYKICSSHVYLLCEIDSKHPDVLNENMGMF</sequence>
<dbReference type="EMBL" id="AGXS01000003">
    <property type="protein sequence ID" value="EIY54642.1"/>
    <property type="molecule type" value="Genomic_DNA"/>
</dbReference>
<proteinExistence type="predicted"/>